<organism evidence="1 2">
    <name type="scientific">Stephania yunnanensis</name>
    <dbReference type="NCBI Taxonomy" id="152371"/>
    <lineage>
        <taxon>Eukaryota</taxon>
        <taxon>Viridiplantae</taxon>
        <taxon>Streptophyta</taxon>
        <taxon>Embryophyta</taxon>
        <taxon>Tracheophyta</taxon>
        <taxon>Spermatophyta</taxon>
        <taxon>Magnoliopsida</taxon>
        <taxon>Ranunculales</taxon>
        <taxon>Menispermaceae</taxon>
        <taxon>Menispermoideae</taxon>
        <taxon>Cissampelideae</taxon>
        <taxon>Stephania</taxon>
    </lineage>
</organism>
<dbReference type="Proteomes" id="UP001420932">
    <property type="component" value="Unassembled WGS sequence"/>
</dbReference>
<dbReference type="AlphaFoldDB" id="A0AAP0J936"/>
<evidence type="ECO:0000313" key="2">
    <source>
        <dbReference type="Proteomes" id="UP001420932"/>
    </source>
</evidence>
<keyword evidence="2" id="KW-1185">Reference proteome</keyword>
<reference evidence="1 2" key="1">
    <citation type="submission" date="2024-01" db="EMBL/GenBank/DDBJ databases">
        <title>Genome assemblies of Stephania.</title>
        <authorList>
            <person name="Yang L."/>
        </authorList>
    </citation>
    <scope>NUCLEOTIDE SEQUENCE [LARGE SCALE GENOMIC DNA]</scope>
    <source>
        <strain evidence="1">YNDBR</strain>
        <tissue evidence="1">Leaf</tissue>
    </source>
</reference>
<gene>
    <name evidence="1" type="ORF">Syun_017393</name>
</gene>
<sequence>MNQMYTNQSSWTKNIKTLKFKDQKVCFTFGLTLNLQGSYKLLNNEIDELT</sequence>
<name>A0AAP0J936_9MAGN</name>
<accession>A0AAP0J936</accession>
<comment type="caution">
    <text evidence="1">The sequence shown here is derived from an EMBL/GenBank/DDBJ whole genome shotgun (WGS) entry which is preliminary data.</text>
</comment>
<evidence type="ECO:0000313" key="1">
    <source>
        <dbReference type="EMBL" id="KAK9128596.1"/>
    </source>
</evidence>
<dbReference type="EMBL" id="JBBNAF010000007">
    <property type="protein sequence ID" value="KAK9128596.1"/>
    <property type="molecule type" value="Genomic_DNA"/>
</dbReference>
<protein>
    <submittedName>
        <fullName evidence="1">Uncharacterized protein</fullName>
    </submittedName>
</protein>
<proteinExistence type="predicted"/>